<evidence type="ECO:0000313" key="15">
    <source>
        <dbReference type="Proteomes" id="UP001163846"/>
    </source>
</evidence>
<comment type="function">
    <text evidence="7">The SPT4-SPT5 complex mediates both activation and inhibition of transcription elongation, and plays a role in pre-mRNA processing. This complex seems to be important for the stability of the RNA polymerase II elongation machinery on the chromatin template but not for the inherent ability of this machinery to translocate down the gene.</text>
</comment>
<feature type="compositionally biased region" description="Acidic residues" evidence="10">
    <location>
        <begin position="62"/>
        <end position="78"/>
    </location>
</feature>
<dbReference type="InterPro" id="IPR057936">
    <property type="entry name" value="KOWx_Spt5"/>
</dbReference>
<dbReference type="GO" id="GO:0003729">
    <property type="term" value="F:mRNA binding"/>
    <property type="evidence" value="ECO:0007669"/>
    <property type="project" value="TreeGrafter"/>
</dbReference>
<dbReference type="InterPro" id="IPR005100">
    <property type="entry name" value="NGN-domain"/>
</dbReference>
<dbReference type="InterPro" id="IPR024945">
    <property type="entry name" value="Spt5_C_dom"/>
</dbReference>
<comment type="subcellular location">
    <subcellularLocation>
        <location evidence="1">Nucleus</location>
    </subcellularLocation>
</comment>
<evidence type="ECO:0000256" key="3">
    <source>
        <dbReference type="ARBA" id="ARBA00020181"/>
    </source>
</evidence>
<feature type="compositionally biased region" description="Polar residues" evidence="10">
    <location>
        <begin position="938"/>
        <end position="950"/>
    </location>
</feature>
<dbReference type="Pfam" id="PF23042">
    <property type="entry name" value="KOW1_SPT5"/>
    <property type="match status" value="1"/>
</dbReference>
<feature type="compositionally biased region" description="Acidic residues" evidence="10">
    <location>
        <begin position="15"/>
        <end position="37"/>
    </location>
</feature>
<comment type="similarity">
    <text evidence="2">Belongs to the SPT5 family.</text>
</comment>
<proteinExistence type="inferred from homology"/>
<dbReference type="GO" id="GO:0032784">
    <property type="term" value="P:regulation of DNA-templated transcription elongation"/>
    <property type="evidence" value="ECO:0007669"/>
    <property type="project" value="InterPro"/>
</dbReference>
<organism evidence="14 15">
    <name type="scientific">Lentinula raphanica</name>
    <dbReference type="NCBI Taxonomy" id="153919"/>
    <lineage>
        <taxon>Eukaryota</taxon>
        <taxon>Fungi</taxon>
        <taxon>Dikarya</taxon>
        <taxon>Basidiomycota</taxon>
        <taxon>Agaricomycotina</taxon>
        <taxon>Agaricomycetes</taxon>
        <taxon>Agaricomycetidae</taxon>
        <taxon>Agaricales</taxon>
        <taxon>Marasmiineae</taxon>
        <taxon>Omphalotaceae</taxon>
        <taxon>Lentinula</taxon>
    </lineage>
</organism>
<dbReference type="Pfam" id="PF23290">
    <property type="entry name" value="KOW5_SPT5"/>
    <property type="match status" value="1"/>
</dbReference>
<dbReference type="Pfam" id="PF12815">
    <property type="entry name" value="CTD"/>
    <property type="match status" value="1"/>
</dbReference>
<keyword evidence="6" id="KW-0539">Nucleus</keyword>
<accession>A0AA38P6S2</accession>
<protein>
    <recommendedName>
        <fullName evidence="3">Transcription elongation factor SPT5</fullName>
    </recommendedName>
    <alternativeName>
        <fullName evidence="8 9">Chromatin Elongation factor SPT5</fullName>
    </alternativeName>
    <alternativeName>
        <fullName evidence="4">Transcription elongation factor spt5</fullName>
    </alternativeName>
</protein>
<evidence type="ECO:0000256" key="6">
    <source>
        <dbReference type="ARBA" id="ARBA00023242"/>
    </source>
</evidence>
<dbReference type="InterPro" id="IPR039385">
    <property type="entry name" value="NGN_Euk"/>
</dbReference>
<dbReference type="InterPro" id="IPR041976">
    <property type="entry name" value="KOW_Spt5_3"/>
</dbReference>
<evidence type="ECO:0000256" key="7">
    <source>
        <dbReference type="ARBA" id="ARBA00024691"/>
    </source>
</evidence>
<dbReference type="Pfam" id="PF23037">
    <property type="entry name" value="KOWx_SPT5"/>
    <property type="match status" value="1"/>
</dbReference>
<dbReference type="InterPro" id="IPR041978">
    <property type="entry name" value="KOW_Spt5_5"/>
</dbReference>
<dbReference type="Pfam" id="PF23284">
    <property type="entry name" value="KOW2_Spt5"/>
    <property type="match status" value="1"/>
</dbReference>
<feature type="compositionally biased region" description="Polar residues" evidence="10">
    <location>
        <begin position="877"/>
        <end position="916"/>
    </location>
</feature>
<dbReference type="Pfam" id="PF03439">
    <property type="entry name" value="Spt5-NGN"/>
    <property type="match status" value="1"/>
</dbReference>
<dbReference type="PANTHER" id="PTHR11125:SF7">
    <property type="entry name" value="TRANSCRIPTION ELONGATION FACTOR SPT5"/>
    <property type="match status" value="1"/>
</dbReference>
<reference evidence="14" key="1">
    <citation type="submission" date="2022-08" db="EMBL/GenBank/DDBJ databases">
        <authorList>
            <consortium name="DOE Joint Genome Institute"/>
            <person name="Min B."/>
            <person name="Riley R."/>
            <person name="Sierra-Patev S."/>
            <person name="Naranjo-Ortiz M."/>
            <person name="Looney B."/>
            <person name="Konkel Z."/>
            <person name="Slot J.C."/>
            <person name="Sakamoto Y."/>
            <person name="Steenwyk J.L."/>
            <person name="Rokas A."/>
            <person name="Carro J."/>
            <person name="Camarero S."/>
            <person name="Ferreira P."/>
            <person name="Molpeceres G."/>
            <person name="Ruiz-Duenas F.J."/>
            <person name="Serrano A."/>
            <person name="Henrissat B."/>
            <person name="Drula E."/>
            <person name="Hughes K.W."/>
            <person name="Mata J.L."/>
            <person name="Ishikawa N.K."/>
            <person name="Vargas-Isla R."/>
            <person name="Ushijima S."/>
            <person name="Smith C.A."/>
            <person name="Ahrendt S."/>
            <person name="Andreopoulos W."/>
            <person name="He G."/>
            <person name="Labutti K."/>
            <person name="Lipzen A."/>
            <person name="Ng V."/>
            <person name="Sandor L."/>
            <person name="Barry K."/>
            <person name="Martinez A.T."/>
            <person name="Xiao Y."/>
            <person name="Gibbons J.G."/>
            <person name="Terashima K."/>
            <person name="Hibbett D.S."/>
            <person name="Grigoriev I.V."/>
        </authorList>
    </citation>
    <scope>NUCLEOTIDE SEQUENCE</scope>
    <source>
        <strain evidence="14">TFB9207</strain>
    </source>
</reference>
<evidence type="ECO:0000256" key="5">
    <source>
        <dbReference type="ARBA" id="ARBA00023163"/>
    </source>
</evidence>
<evidence type="ECO:0000256" key="8">
    <source>
        <dbReference type="ARBA" id="ARBA00029865"/>
    </source>
</evidence>
<feature type="compositionally biased region" description="Polar residues" evidence="10">
    <location>
        <begin position="320"/>
        <end position="337"/>
    </location>
</feature>
<dbReference type="InterPro" id="IPR005824">
    <property type="entry name" value="KOW"/>
</dbReference>
<comment type="caution">
    <text evidence="14">The sequence shown here is derived from an EMBL/GenBank/DDBJ whole genome shotgun (WGS) entry which is preliminary data.</text>
</comment>
<dbReference type="Pfam" id="PF11942">
    <property type="entry name" value="Spt5_N"/>
    <property type="match status" value="1"/>
</dbReference>
<dbReference type="EMBL" id="MU806252">
    <property type="protein sequence ID" value="KAJ3837350.1"/>
    <property type="molecule type" value="Genomic_DNA"/>
</dbReference>
<feature type="compositionally biased region" description="Polar residues" evidence="10">
    <location>
        <begin position="805"/>
        <end position="830"/>
    </location>
</feature>
<dbReference type="SMART" id="SM01104">
    <property type="entry name" value="CTD"/>
    <property type="match status" value="1"/>
</dbReference>
<dbReference type="InterPro" id="IPR041977">
    <property type="entry name" value="KOW_Spt5_4"/>
</dbReference>
<feature type="domain" description="Spt5 C-terminal" evidence="13">
    <location>
        <begin position="828"/>
        <end position="1019"/>
    </location>
</feature>
<feature type="compositionally biased region" description="Basic and acidic residues" evidence="10">
    <location>
        <begin position="963"/>
        <end position="974"/>
    </location>
</feature>
<feature type="domain" description="KOW" evidence="12">
    <location>
        <begin position="733"/>
        <end position="760"/>
    </location>
</feature>
<dbReference type="InterPro" id="IPR041973">
    <property type="entry name" value="KOW_Spt5_1"/>
</dbReference>
<evidence type="ECO:0000313" key="14">
    <source>
        <dbReference type="EMBL" id="KAJ3837350.1"/>
    </source>
</evidence>
<sequence length="1258" mass="135225">MSDNEDSPPRRKLYDDDEDDDSENEGSEQEEEAAAEDDGNRRKPKRAKHRHKRDALSRFLDIEAEVSDEEEEEEDLSSDGEAGFITKEGAHADSDQDEDDIAGLHHARVDKRRLQEENRTEKSAEEIARELADRYGRGSGFGSHRRFTGEMSEIPQRLLMPSVHDASLWQVRVKPGREREIVFSLMRKSLDLEYTSKPLSIFSAFQRDSLPGMIYVEARSAQQVNQACNGLVGVYPSRGIHLVPIDEMALLLMIKKVDGGEKVVPGTWVRLKRGKYAGDLAQVVDVTENGEEVGVRFVPRIDLNPREDDGGGRKRKKTPSAANTSASAMNPTSTSRPPQRLFNFEEVVKVYGRNTVSKRGQAYVFLGDTYKDGFIEKDIKLNSIILEDVNPTLDEITMFSNNANNLEESMVDLSIIAEASRKAALAVLQPGDHVEVFQGEQAGLHGTVQEIHGDTLTIIALDPSLHSQKIDLPARSVRKRFKAGDHVKVMQGKNIGETGLVVSVSDSHSNNRNSDNENGGAMNENTIVTFISDMSMQEISVFSKDLREAAEVGNTTNVVGEYELHDLVQLDLETVGVIYKTHQSSFLILTQHSQSRLVQPHQISLKKSDKSTSLHSIATDSQGFEIRVGDMMKEAEGEQRKGRVLHIHQSHYAFLFNRDYTENGGVFVTRARGLVSTTPKGTLGGKLPPGADLTKMNPAAAGGAQGLGPLNTNTNANGGGGLVGSAIGRGPKDRLIGAHVVVIKGPHKGYVGIVKDTNGVGLTGIARVELNTGNKMISIEKGKLHRKLPNGTTEPVEGPGANWRRQPTNGSYSSMGPPSKSFSVDGSGNRTPGWGNASGGRTPGWGGSGGGGRTPFGAGGSGGRTPFGAGSGRTPNPYAQNGGQTPAWNTGSKTPNPYSAGNQTPAWNVGSKTPNPYAQGGGSSSAWNVGGGGRTPNPYANKNNSSSSGTGIWGGATPGRWGSDNDRDKDKDGDGGGGWGSPTPAGSGSGVGGWGSDSSWNAPTPAFAAPTPSAYAPTPAIPSTPGFLHLINGYANPGFGSTPAIMDPMYSDYGNFAPTPAIMPPEMFEMMKSRAFMDQFTRDEYVPSPAWLTDPGLSSHLSLLRVRITGTKRDKYLDGVYDGLHARVLAATKVGENFEQTALVKIEGKVPASTSSDAASSSDNPSDANERSFPMKYLVPVYPSYQDSTAVILYGPRRGSKVKIRQRPDEGNRTELVVVESIVESHGGSSEGDTGGLGKDKGGGAFWECQKDWMCVCW</sequence>
<dbReference type="AlphaFoldDB" id="A0AA38P6S2"/>
<name>A0AA38P6S2_9AGAR</name>
<dbReference type="Proteomes" id="UP001163846">
    <property type="component" value="Unassembled WGS sequence"/>
</dbReference>
<dbReference type="CDD" id="cd06084">
    <property type="entry name" value="KOW_Spt5_4"/>
    <property type="match status" value="1"/>
</dbReference>
<dbReference type="CDD" id="cd09888">
    <property type="entry name" value="NGN_Euk"/>
    <property type="match status" value="1"/>
</dbReference>
<dbReference type="CDD" id="cd06081">
    <property type="entry name" value="KOW_Spt5_1"/>
    <property type="match status" value="1"/>
</dbReference>
<dbReference type="Gene3D" id="3.30.70.940">
    <property type="entry name" value="NusG, N-terminal domain"/>
    <property type="match status" value="1"/>
</dbReference>
<feature type="domain" description="KOW" evidence="12">
    <location>
        <begin position="625"/>
        <end position="650"/>
    </location>
</feature>
<dbReference type="InterPro" id="IPR022581">
    <property type="entry name" value="Spt5_N"/>
</dbReference>
<feature type="domain" description="KOW" evidence="12">
    <location>
        <begin position="262"/>
        <end position="289"/>
    </location>
</feature>
<feature type="compositionally biased region" description="Gly residues" evidence="10">
    <location>
        <begin position="919"/>
        <end position="934"/>
    </location>
</feature>
<dbReference type="InterPro" id="IPR008991">
    <property type="entry name" value="Translation_prot_SH3-like_sf"/>
</dbReference>
<dbReference type="FunFam" id="3.30.70.940:FF:000005">
    <property type="entry name" value="Transcription elongation factor SPT5"/>
    <property type="match status" value="1"/>
</dbReference>
<feature type="region of interest" description="Disordered" evidence="10">
    <location>
        <begin position="1"/>
        <end position="82"/>
    </location>
</feature>
<dbReference type="InterPro" id="IPR039659">
    <property type="entry name" value="SPT5"/>
</dbReference>
<dbReference type="PANTHER" id="PTHR11125">
    <property type="entry name" value="SUPPRESSOR OF TY 5"/>
    <property type="match status" value="1"/>
</dbReference>
<dbReference type="CDD" id="cd06083">
    <property type="entry name" value="KOW_Spt5_3"/>
    <property type="match status" value="1"/>
</dbReference>
<evidence type="ECO:0000259" key="13">
    <source>
        <dbReference type="SMART" id="SM01104"/>
    </source>
</evidence>
<feature type="compositionally biased region" description="Low complexity" evidence="10">
    <location>
        <begin position="1151"/>
        <end position="1167"/>
    </location>
</feature>
<gene>
    <name evidence="14" type="ORF">F5878DRAFT_726124</name>
</gene>
<dbReference type="SMART" id="SM00738">
    <property type="entry name" value="NGN"/>
    <property type="match status" value="1"/>
</dbReference>
<feature type="domain" description="NusG-like N-terminal" evidence="11">
    <location>
        <begin position="165"/>
        <end position="255"/>
    </location>
</feature>
<evidence type="ECO:0000259" key="11">
    <source>
        <dbReference type="SMART" id="SM00738"/>
    </source>
</evidence>
<dbReference type="Pfam" id="PF23291">
    <property type="entry name" value="KOW4_SPT5"/>
    <property type="match status" value="1"/>
</dbReference>
<dbReference type="InterPro" id="IPR036735">
    <property type="entry name" value="NGN_dom_sf"/>
</dbReference>
<feature type="compositionally biased region" description="Gly residues" evidence="10">
    <location>
        <begin position="836"/>
        <end position="871"/>
    </location>
</feature>
<feature type="domain" description="KOW" evidence="12">
    <location>
        <begin position="427"/>
        <end position="454"/>
    </location>
</feature>
<dbReference type="GO" id="GO:0006357">
    <property type="term" value="P:regulation of transcription by RNA polymerase II"/>
    <property type="evidence" value="ECO:0007669"/>
    <property type="project" value="InterPro"/>
</dbReference>
<evidence type="ECO:0000256" key="4">
    <source>
        <dbReference type="ARBA" id="ARBA00021370"/>
    </source>
</evidence>
<dbReference type="Gene3D" id="2.30.30.30">
    <property type="match status" value="3"/>
</dbReference>
<keyword evidence="15" id="KW-1185">Reference proteome</keyword>
<dbReference type="GO" id="GO:0006368">
    <property type="term" value="P:transcription elongation by RNA polymerase II"/>
    <property type="evidence" value="ECO:0007669"/>
    <property type="project" value="TreeGrafter"/>
</dbReference>
<feature type="region of interest" description="Disordered" evidence="10">
    <location>
        <begin position="1150"/>
        <end position="1171"/>
    </location>
</feature>
<feature type="domain" description="KOW" evidence="12">
    <location>
        <begin position="480"/>
        <end position="507"/>
    </location>
</feature>
<dbReference type="CDD" id="cd06082">
    <property type="entry name" value="KOW_Spt5_2"/>
    <property type="match status" value="1"/>
</dbReference>
<dbReference type="CDD" id="cd06085">
    <property type="entry name" value="KOW_Spt5_5"/>
    <property type="match status" value="1"/>
</dbReference>
<feature type="compositionally biased region" description="Basic residues" evidence="10">
    <location>
        <begin position="42"/>
        <end position="53"/>
    </location>
</feature>
<evidence type="ECO:0000256" key="10">
    <source>
        <dbReference type="SAM" id="MobiDB-lite"/>
    </source>
</evidence>
<evidence type="ECO:0000256" key="9">
    <source>
        <dbReference type="ARBA" id="ARBA00031006"/>
    </source>
</evidence>
<dbReference type="InterPro" id="IPR014722">
    <property type="entry name" value="Rib_uL2_dom2"/>
</dbReference>
<keyword evidence="5" id="KW-0804">Transcription</keyword>
<feature type="region of interest" description="Disordered" evidence="10">
    <location>
        <begin position="781"/>
        <end position="1005"/>
    </location>
</feature>
<dbReference type="InterPro" id="IPR041975">
    <property type="entry name" value="KOW_Spt5_2"/>
</dbReference>
<dbReference type="GO" id="GO:0032044">
    <property type="term" value="C:DSIF complex"/>
    <property type="evidence" value="ECO:0007669"/>
    <property type="project" value="TreeGrafter"/>
</dbReference>
<dbReference type="InterPro" id="IPR006645">
    <property type="entry name" value="NGN-like_dom"/>
</dbReference>
<dbReference type="SUPFAM" id="SSF50104">
    <property type="entry name" value="Translation proteins SH3-like domain"/>
    <property type="match status" value="1"/>
</dbReference>
<evidence type="ECO:0000256" key="2">
    <source>
        <dbReference type="ARBA" id="ARBA00006956"/>
    </source>
</evidence>
<feature type="compositionally biased region" description="Low complexity" evidence="10">
    <location>
        <begin position="996"/>
        <end position="1005"/>
    </location>
</feature>
<feature type="region of interest" description="Disordered" evidence="10">
    <location>
        <begin position="302"/>
        <end position="338"/>
    </location>
</feature>
<feature type="compositionally biased region" description="Basic and acidic residues" evidence="10">
    <location>
        <begin position="303"/>
        <end position="312"/>
    </location>
</feature>
<evidence type="ECO:0000256" key="1">
    <source>
        <dbReference type="ARBA" id="ARBA00004123"/>
    </source>
</evidence>
<dbReference type="SMART" id="SM00739">
    <property type="entry name" value="KOW"/>
    <property type="match status" value="5"/>
</dbReference>
<evidence type="ECO:0000259" key="12">
    <source>
        <dbReference type="SMART" id="SM00739"/>
    </source>
</evidence>